<organism evidence="3 4">
    <name type="scientific">Thecamonas trahens ATCC 50062</name>
    <dbReference type="NCBI Taxonomy" id="461836"/>
    <lineage>
        <taxon>Eukaryota</taxon>
        <taxon>Apusozoa</taxon>
        <taxon>Apusomonadida</taxon>
        <taxon>Apusomonadidae</taxon>
        <taxon>Thecamonas</taxon>
    </lineage>
</organism>
<keyword evidence="2" id="KW-1133">Transmembrane helix</keyword>
<keyword evidence="2" id="KW-0812">Transmembrane</keyword>
<keyword evidence="4" id="KW-1185">Reference proteome</keyword>
<evidence type="ECO:0000313" key="4">
    <source>
        <dbReference type="Proteomes" id="UP000054408"/>
    </source>
</evidence>
<feature type="transmembrane region" description="Helical" evidence="2">
    <location>
        <begin position="121"/>
        <end position="143"/>
    </location>
</feature>
<dbReference type="AlphaFoldDB" id="A0A0L0DTN3"/>
<reference evidence="3 4" key="1">
    <citation type="submission" date="2010-05" db="EMBL/GenBank/DDBJ databases">
        <title>The Genome Sequence of Thecamonas trahens ATCC 50062.</title>
        <authorList>
            <consortium name="The Broad Institute Genome Sequencing Platform"/>
            <person name="Russ C."/>
            <person name="Cuomo C."/>
            <person name="Shea T."/>
            <person name="Young S.K."/>
            <person name="Zeng Q."/>
            <person name="Koehrsen M."/>
            <person name="Haas B."/>
            <person name="Borodovsky M."/>
            <person name="Guigo R."/>
            <person name="Alvarado L."/>
            <person name="Berlin A."/>
            <person name="Bochicchio J."/>
            <person name="Borenstein D."/>
            <person name="Chapman S."/>
            <person name="Chen Z."/>
            <person name="Freedman E."/>
            <person name="Gellesch M."/>
            <person name="Goldberg J."/>
            <person name="Griggs A."/>
            <person name="Gujja S."/>
            <person name="Heilman E."/>
            <person name="Heiman D."/>
            <person name="Hepburn T."/>
            <person name="Howarth C."/>
            <person name="Jen D."/>
            <person name="Larson L."/>
            <person name="Mehta T."/>
            <person name="Park D."/>
            <person name="Pearson M."/>
            <person name="Roberts A."/>
            <person name="Saif S."/>
            <person name="Shenoy N."/>
            <person name="Sisk P."/>
            <person name="Stolte C."/>
            <person name="Sykes S."/>
            <person name="Thomson T."/>
            <person name="Walk T."/>
            <person name="White J."/>
            <person name="Yandava C."/>
            <person name="Burger G."/>
            <person name="Gray M.W."/>
            <person name="Holland P.W.H."/>
            <person name="King N."/>
            <person name="Lang F.B.F."/>
            <person name="Roger A.J."/>
            <person name="Ruiz-Trillo I."/>
            <person name="Lander E."/>
            <person name="Nusbaum C."/>
        </authorList>
    </citation>
    <scope>NUCLEOTIDE SEQUENCE [LARGE SCALE GENOMIC DNA]</scope>
    <source>
        <strain evidence="3 4">ATCC 50062</strain>
    </source>
</reference>
<feature type="compositionally biased region" description="Polar residues" evidence="1">
    <location>
        <begin position="496"/>
        <end position="507"/>
    </location>
</feature>
<dbReference type="GeneID" id="25569148"/>
<feature type="compositionally biased region" description="Basic residues" evidence="1">
    <location>
        <begin position="412"/>
        <end position="438"/>
    </location>
</feature>
<proteinExistence type="predicted"/>
<keyword evidence="2" id="KW-0472">Membrane</keyword>
<protein>
    <submittedName>
        <fullName evidence="3">Uncharacterized protein</fullName>
    </submittedName>
</protein>
<feature type="transmembrane region" description="Helical" evidence="2">
    <location>
        <begin position="69"/>
        <end position="91"/>
    </location>
</feature>
<evidence type="ECO:0000256" key="2">
    <source>
        <dbReference type="SAM" id="Phobius"/>
    </source>
</evidence>
<evidence type="ECO:0000313" key="3">
    <source>
        <dbReference type="EMBL" id="KNC55421.1"/>
    </source>
</evidence>
<sequence length="534" mass="59725">MSTHSESTQPASATGTTTRTTTESYESYEPSDSDLSRQEMREHLSRIAINDVATQAVEIRRLKMSASKWISLILLAIRFLLNVSAVISNFYDQVFRNKGTESGAQSSSVSLSRTISVYAELGIMSALFVAFIVLVVDLVYSLFKVADQAAESESEDARFEALGGVEVVAGKVVQEKADFKDRAGSAAKNLVTTTSLIASMSLLQFMPSLQKLKDLPRQARAVSRYVAKKLRRGEPNPLVRRRRWTELSTVEATVLFMLFGFLQAILFIIALAALFVKLSQLQFTVEREVIDWSFSQILAYAGFLNNVASIVNVPHERLIGVLRVVFAGADGRLDNIEWNSLETFRSFFAYRVIMTHNLWYGFMLLTQLSARDLQTVLIAERETEVVDESKVEELNAFEAGQRINVFSSVASQHRHGSSRRRGSGSNKARKTRKRKRSGRFGAAPRLRMSTTRTSRWTSRQPDTTSSPTATSPARVTSGRARKRRRRRRRRRRSRPSKTSLDGNQQMQAKAVAVRDGLSASASSPFRARTAAEDP</sequence>
<dbReference type="RefSeq" id="XP_013752960.1">
    <property type="nucleotide sequence ID" value="XM_013897506.1"/>
</dbReference>
<gene>
    <name evidence="3" type="ORF">AMSG_11083</name>
</gene>
<evidence type="ECO:0000256" key="1">
    <source>
        <dbReference type="SAM" id="MobiDB-lite"/>
    </source>
</evidence>
<feature type="compositionally biased region" description="Basic residues" evidence="1">
    <location>
        <begin position="479"/>
        <end position="495"/>
    </location>
</feature>
<feature type="transmembrane region" description="Helical" evidence="2">
    <location>
        <begin position="250"/>
        <end position="276"/>
    </location>
</feature>
<feature type="region of interest" description="Disordered" evidence="1">
    <location>
        <begin position="408"/>
        <end position="534"/>
    </location>
</feature>
<feature type="compositionally biased region" description="Low complexity" evidence="1">
    <location>
        <begin position="7"/>
        <end position="30"/>
    </location>
</feature>
<dbReference type="Proteomes" id="UP000054408">
    <property type="component" value="Unassembled WGS sequence"/>
</dbReference>
<accession>A0A0L0DTN3</accession>
<feature type="region of interest" description="Disordered" evidence="1">
    <location>
        <begin position="1"/>
        <end position="36"/>
    </location>
</feature>
<dbReference type="EMBL" id="GL349501">
    <property type="protein sequence ID" value="KNC55421.1"/>
    <property type="molecule type" value="Genomic_DNA"/>
</dbReference>
<name>A0A0L0DTN3_THETB</name>
<feature type="compositionally biased region" description="Low complexity" evidence="1">
    <location>
        <begin position="447"/>
        <end position="473"/>
    </location>
</feature>